<dbReference type="EMBL" id="JAUHHV010000004">
    <property type="protein sequence ID" value="KAK1426138.1"/>
    <property type="molecule type" value="Genomic_DNA"/>
</dbReference>
<dbReference type="Proteomes" id="UP001229421">
    <property type="component" value="Unassembled WGS sequence"/>
</dbReference>
<keyword evidence="2" id="KW-1185">Reference proteome</keyword>
<organism evidence="1 2">
    <name type="scientific">Tagetes erecta</name>
    <name type="common">African marigold</name>
    <dbReference type="NCBI Taxonomy" id="13708"/>
    <lineage>
        <taxon>Eukaryota</taxon>
        <taxon>Viridiplantae</taxon>
        <taxon>Streptophyta</taxon>
        <taxon>Embryophyta</taxon>
        <taxon>Tracheophyta</taxon>
        <taxon>Spermatophyta</taxon>
        <taxon>Magnoliopsida</taxon>
        <taxon>eudicotyledons</taxon>
        <taxon>Gunneridae</taxon>
        <taxon>Pentapetalae</taxon>
        <taxon>asterids</taxon>
        <taxon>campanulids</taxon>
        <taxon>Asterales</taxon>
        <taxon>Asteraceae</taxon>
        <taxon>Asteroideae</taxon>
        <taxon>Heliantheae alliance</taxon>
        <taxon>Tageteae</taxon>
        <taxon>Tagetes</taxon>
    </lineage>
</organism>
<proteinExistence type="predicted"/>
<accession>A0AAD8NY55</accession>
<dbReference type="AlphaFoldDB" id="A0AAD8NY55"/>
<evidence type="ECO:0000313" key="2">
    <source>
        <dbReference type="Proteomes" id="UP001229421"/>
    </source>
</evidence>
<comment type="caution">
    <text evidence="1">The sequence shown here is derived from an EMBL/GenBank/DDBJ whole genome shotgun (WGS) entry which is preliminary data.</text>
</comment>
<evidence type="ECO:0000313" key="1">
    <source>
        <dbReference type="EMBL" id="KAK1426138.1"/>
    </source>
</evidence>
<protein>
    <submittedName>
        <fullName evidence="1">Uncharacterized protein</fullName>
    </submittedName>
</protein>
<gene>
    <name evidence="1" type="ORF">QVD17_14807</name>
</gene>
<name>A0AAD8NY55_TARER</name>
<reference evidence="1" key="1">
    <citation type="journal article" date="2023" name="bioRxiv">
        <title>Improved chromosome-level genome assembly for marigold (Tagetes erecta).</title>
        <authorList>
            <person name="Jiang F."/>
            <person name="Yuan L."/>
            <person name="Wang S."/>
            <person name="Wang H."/>
            <person name="Xu D."/>
            <person name="Wang A."/>
            <person name="Fan W."/>
        </authorList>
    </citation>
    <scope>NUCLEOTIDE SEQUENCE</scope>
    <source>
        <strain evidence="1">WSJ</strain>
        <tissue evidence="1">Leaf</tissue>
    </source>
</reference>
<sequence>MVVDDQISTTGTAMTKVTENPVEIGQFEIEDGKLLTVARKVKNERNCINERQPCGILDPCCDGLFCTDPFQGECRPPKCVSEHQPCGLVDPCCAGLRCTGIIQGECVSNP</sequence>